<dbReference type="InterPro" id="IPR020846">
    <property type="entry name" value="MFS_dom"/>
</dbReference>
<feature type="transmembrane region" description="Helical" evidence="7">
    <location>
        <begin position="308"/>
        <end position="328"/>
    </location>
</feature>
<feature type="transmembrane region" description="Helical" evidence="7">
    <location>
        <begin position="438"/>
        <end position="460"/>
    </location>
</feature>
<comment type="caution">
    <text evidence="9">The sequence shown here is derived from an EMBL/GenBank/DDBJ whole genome shotgun (WGS) entry which is preliminary data.</text>
</comment>
<feature type="transmembrane region" description="Helical" evidence="7">
    <location>
        <begin position="119"/>
        <end position="140"/>
    </location>
</feature>
<dbReference type="RefSeq" id="WP_378564923.1">
    <property type="nucleotide sequence ID" value="NZ_JBHSDL010000025.1"/>
</dbReference>
<evidence type="ECO:0000256" key="4">
    <source>
        <dbReference type="ARBA" id="ARBA00022692"/>
    </source>
</evidence>
<proteinExistence type="predicted"/>
<gene>
    <name evidence="9" type="ORF">ACFO5K_19810</name>
</gene>
<dbReference type="CDD" id="cd17321">
    <property type="entry name" value="MFS_MMR_MDR_like"/>
    <property type="match status" value="1"/>
</dbReference>
<dbReference type="Proteomes" id="UP001595844">
    <property type="component" value="Unassembled WGS sequence"/>
</dbReference>
<feature type="transmembrane region" description="Helical" evidence="7">
    <location>
        <begin position="403"/>
        <end position="426"/>
    </location>
</feature>
<accession>A0ABV8VLS8</accession>
<feature type="transmembrane region" description="Helical" evidence="7">
    <location>
        <begin position="279"/>
        <end position="302"/>
    </location>
</feature>
<feature type="transmembrane region" description="Helical" evidence="7">
    <location>
        <begin position="241"/>
        <end position="258"/>
    </location>
</feature>
<evidence type="ECO:0000256" key="2">
    <source>
        <dbReference type="ARBA" id="ARBA00022448"/>
    </source>
</evidence>
<evidence type="ECO:0000256" key="3">
    <source>
        <dbReference type="ARBA" id="ARBA00022475"/>
    </source>
</evidence>
<dbReference type="InterPro" id="IPR011701">
    <property type="entry name" value="MFS"/>
</dbReference>
<dbReference type="PANTHER" id="PTHR42718:SF46">
    <property type="entry name" value="BLR6921 PROTEIN"/>
    <property type="match status" value="1"/>
</dbReference>
<evidence type="ECO:0000256" key="1">
    <source>
        <dbReference type="ARBA" id="ARBA00004651"/>
    </source>
</evidence>
<keyword evidence="4 7" id="KW-0812">Transmembrane</keyword>
<keyword evidence="5 7" id="KW-1133">Transmembrane helix</keyword>
<feature type="transmembrane region" description="Helical" evidence="7">
    <location>
        <begin position="340"/>
        <end position="361"/>
    </location>
</feature>
<feature type="transmembrane region" description="Helical" evidence="7">
    <location>
        <begin position="22"/>
        <end position="46"/>
    </location>
</feature>
<dbReference type="PROSITE" id="PS50850">
    <property type="entry name" value="MFS"/>
    <property type="match status" value="1"/>
</dbReference>
<keyword evidence="10" id="KW-1185">Reference proteome</keyword>
<dbReference type="PRINTS" id="PR01036">
    <property type="entry name" value="TCRTETB"/>
</dbReference>
<evidence type="ECO:0000313" key="9">
    <source>
        <dbReference type="EMBL" id="MFC4376347.1"/>
    </source>
</evidence>
<dbReference type="Pfam" id="PF07690">
    <property type="entry name" value="MFS_1"/>
    <property type="match status" value="1"/>
</dbReference>
<dbReference type="Gene3D" id="1.20.1720.10">
    <property type="entry name" value="Multidrug resistance protein D"/>
    <property type="match status" value="1"/>
</dbReference>
<dbReference type="SUPFAM" id="SSF103473">
    <property type="entry name" value="MFS general substrate transporter"/>
    <property type="match status" value="1"/>
</dbReference>
<feature type="transmembrane region" description="Helical" evidence="7">
    <location>
        <begin position="178"/>
        <end position="197"/>
    </location>
</feature>
<feature type="transmembrane region" description="Helical" evidence="7">
    <location>
        <begin position="209"/>
        <end position="229"/>
    </location>
</feature>
<dbReference type="EMBL" id="JBHSDL010000025">
    <property type="protein sequence ID" value="MFC4376347.1"/>
    <property type="molecule type" value="Genomic_DNA"/>
</dbReference>
<keyword evidence="3" id="KW-1003">Cell membrane</keyword>
<feature type="transmembrane region" description="Helical" evidence="7">
    <location>
        <begin position="152"/>
        <end position="172"/>
    </location>
</feature>
<evidence type="ECO:0000313" key="10">
    <source>
        <dbReference type="Proteomes" id="UP001595844"/>
    </source>
</evidence>
<feature type="transmembrane region" description="Helical" evidence="7">
    <location>
        <begin position="58"/>
        <end position="78"/>
    </location>
</feature>
<evidence type="ECO:0000256" key="5">
    <source>
        <dbReference type="ARBA" id="ARBA00022989"/>
    </source>
</evidence>
<reference evidence="10" key="1">
    <citation type="journal article" date="2019" name="Int. J. Syst. Evol. Microbiol.">
        <title>The Global Catalogue of Microorganisms (GCM) 10K type strain sequencing project: providing services to taxonomists for standard genome sequencing and annotation.</title>
        <authorList>
            <consortium name="The Broad Institute Genomics Platform"/>
            <consortium name="The Broad Institute Genome Sequencing Center for Infectious Disease"/>
            <person name="Wu L."/>
            <person name="Ma J."/>
        </authorList>
    </citation>
    <scope>NUCLEOTIDE SEQUENCE [LARGE SCALE GENOMIC DNA]</scope>
    <source>
        <strain evidence="10">IBRC-M 10490</strain>
    </source>
</reference>
<feature type="domain" description="Major facilitator superfamily (MFS) profile" evidence="8">
    <location>
        <begin position="24"/>
        <end position="464"/>
    </location>
</feature>
<dbReference type="PANTHER" id="PTHR42718">
    <property type="entry name" value="MAJOR FACILITATOR SUPERFAMILY MULTIDRUG TRANSPORTER MFSC"/>
    <property type="match status" value="1"/>
</dbReference>
<feature type="transmembrane region" description="Helical" evidence="7">
    <location>
        <begin position="367"/>
        <end position="391"/>
    </location>
</feature>
<protein>
    <submittedName>
        <fullName evidence="9">MFS transporter</fullName>
    </submittedName>
</protein>
<feature type="transmembrane region" description="Helical" evidence="7">
    <location>
        <begin position="90"/>
        <end position="107"/>
    </location>
</feature>
<comment type="subcellular location">
    <subcellularLocation>
        <location evidence="1">Cell membrane</location>
        <topology evidence="1">Multi-pass membrane protein</topology>
    </subcellularLocation>
</comment>
<keyword evidence="6 7" id="KW-0472">Membrane</keyword>
<evidence type="ECO:0000256" key="7">
    <source>
        <dbReference type="SAM" id="Phobius"/>
    </source>
</evidence>
<dbReference type="Gene3D" id="1.20.1250.20">
    <property type="entry name" value="MFS general substrate transporter like domains"/>
    <property type="match status" value="1"/>
</dbReference>
<dbReference type="InterPro" id="IPR036259">
    <property type="entry name" value="MFS_trans_sf"/>
</dbReference>
<evidence type="ECO:0000256" key="6">
    <source>
        <dbReference type="ARBA" id="ARBA00023136"/>
    </source>
</evidence>
<keyword evidence="2" id="KW-0813">Transport</keyword>
<organism evidence="9 10">
    <name type="scientific">Nocardia halotolerans</name>
    <dbReference type="NCBI Taxonomy" id="1755878"/>
    <lineage>
        <taxon>Bacteria</taxon>
        <taxon>Bacillati</taxon>
        <taxon>Actinomycetota</taxon>
        <taxon>Actinomycetes</taxon>
        <taxon>Mycobacteriales</taxon>
        <taxon>Nocardiaceae</taxon>
        <taxon>Nocardia</taxon>
    </lineage>
</organism>
<evidence type="ECO:0000259" key="8">
    <source>
        <dbReference type="PROSITE" id="PS50850"/>
    </source>
</evidence>
<sequence>MQPHAPAHHSDDFTHTADPRRWWALAVLAVAQFMLILDITVVTVALPDIGRDLELSRAATTWVVTAYTLLFGGLMILGGRAADLFGARRMVALGLMVFTGSSLVAGLASNAPMLVTGRIGQGIGAALLSPAALSILTMIFRGAERNKALGVWGALGGTGAAAGVLAGGLLTAGPGWPWIFFVNVPVGIALLAAIPRVVPLRPAQPGHRLDGVGAVLATAVVGAAIYGLITAGDEGWADPRTLGSLAAAVVLAVVFVVFERWTTEPLLDPGLLTQRPIAAGAVLMLVATGLLITGFFLGSFYLQQGQGNSALVTGLLFIPIALGTIIGAHNAGHFIGRFGYRPVGVAGLAIAAAGAAVPAIWDGTPALILGLTVAAVGQGAVIVTATTTALAEVDHAHAGVTSGLVTTFHEIGSALGVAVISTVAAVSLRTGGAELGGFTNAFTFCAILALIVAAAAAVFVPAGKPPVGMRVSAH</sequence>
<name>A0ABV8VLS8_9NOCA</name>